<proteinExistence type="predicted"/>
<sequence length="140" mass="15189">MNAIVRLWRSGELPIDAGLYRADGESWSVRIEAGGLAVGEPVDLEAEVDADPDWVTEYDIWHEVALPEGGFLCCGDGSHGSDGFFARLDAQRELVWAVQLPEGNPFTDITLDGESATFRSTSEVTIAVDLASTEFTARRG</sequence>
<keyword evidence="2" id="KW-1185">Reference proteome</keyword>
<evidence type="ECO:0000313" key="1">
    <source>
        <dbReference type="EMBL" id="RZS39024.1"/>
    </source>
</evidence>
<protein>
    <submittedName>
        <fullName evidence="1">Uncharacterized protein</fullName>
    </submittedName>
</protein>
<reference evidence="1 2" key="1">
    <citation type="submission" date="2019-02" db="EMBL/GenBank/DDBJ databases">
        <title>Genomic Encyclopedia of Type Strains, Phase IV (KMG-IV): sequencing the most valuable type-strain genomes for metagenomic binning, comparative biology and taxonomic classification.</title>
        <authorList>
            <person name="Goeker M."/>
        </authorList>
    </citation>
    <scope>NUCLEOTIDE SEQUENCE [LARGE SCALE GENOMIC DNA]</scope>
    <source>
        <strain evidence="1 2">DSM 101727</strain>
    </source>
</reference>
<name>A0A4Q7KRA1_9PSEU</name>
<gene>
    <name evidence="1" type="ORF">EV193_104235</name>
</gene>
<dbReference type="EMBL" id="SGWQ01000004">
    <property type="protein sequence ID" value="RZS39024.1"/>
    <property type="molecule type" value="Genomic_DNA"/>
</dbReference>
<dbReference type="AlphaFoldDB" id="A0A4Q7KRA1"/>
<organism evidence="1 2">
    <name type="scientific">Herbihabitans rhizosphaerae</name>
    <dbReference type="NCBI Taxonomy" id="1872711"/>
    <lineage>
        <taxon>Bacteria</taxon>
        <taxon>Bacillati</taxon>
        <taxon>Actinomycetota</taxon>
        <taxon>Actinomycetes</taxon>
        <taxon>Pseudonocardiales</taxon>
        <taxon>Pseudonocardiaceae</taxon>
        <taxon>Herbihabitans</taxon>
    </lineage>
</organism>
<dbReference type="Proteomes" id="UP000294257">
    <property type="component" value="Unassembled WGS sequence"/>
</dbReference>
<dbReference type="RefSeq" id="WP_130344615.1">
    <property type="nucleotide sequence ID" value="NZ_SGWQ01000004.1"/>
</dbReference>
<evidence type="ECO:0000313" key="2">
    <source>
        <dbReference type="Proteomes" id="UP000294257"/>
    </source>
</evidence>
<accession>A0A4Q7KRA1</accession>
<dbReference type="OrthoDB" id="4218858at2"/>
<comment type="caution">
    <text evidence="1">The sequence shown here is derived from an EMBL/GenBank/DDBJ whole genome shotgun (WGS) entry which is preliminary data.</text>
</comment>